<evidence type="ECO:0000313" key="4">
    <source>
        <dbReference type="Proteomes" id="UP000480804"/>
    </source>
</evidence>
<dbReference type="EMBL" id="BMSC01000015">
    <property type="protein sequence ID" value="GGU84074.1"/>
    <property type="molecule type" value="Genomic_DNA"/>
</dbReference>
<comment type="caution">
    <text evidence="3">The sequence shown here is derived from an EMBL/GenBank/DDBJ whole genome shotgun (WGS) entry which is preliminary data.</text>
</comment>
<keyword evidence="4" id="KW-1185">Reference proteome</keyword>
<dbReference type="Proteomes" id="UP000660975">
    <property type="component" value="Unassembled WGS sequence"/>
</dbReference>
<gene>
    <name evidence="3" type="ORF">GCM10010227_42820</name>
    <name evidence="2" type="ORF">Sgou_09320</name>
</gene>
<reference evidence="3" key="1">
    <citation type="journal article" date="2014" name="Int. J. Syst. Evol. Microbiol.">
        <title>Complete genome sequence of Corynebacterium casei LMG S-19264T (=DSM 44701T), isolated from a smear-ripened cheese.</title>
        <authorList>
            <consortium name="US DOE Joint Genome Institute (JGI-PGF)"/>
            <person name="Walter F."/>
            <person name="Albersmeier A."/>
            <person name="Kalinowski J."/>
            <person name="Ruckert C."/>
        </authorList>
    </citation>
    <scope>NUCLEOTIDE SEQUENCE</scope>
    <source>
        <strain evidence="3">JCM 4136</strain>
    </source>
</reference>
<feature type="compositionally biased region" description="Low complexity" evidence="1">
    <location>
        <begin position="88"/>
        <end position="98"/>
    </location>
</feature>
<name>A0A8H9LMU3_9ACTN</name>
<organism evidence="3 5">
    <name type="scientific">Streptomyces gougerotii</name>
    <dbReference type="NCBI Taxonomy" id="53448"/>
    <lineage>
        <taxon>Bacteria</taxon>
        <taxon>Bacillati</taxon>
        <taxon>Actinomycetota</taxon>
        <taxon>Actinomycetes</taxon>
        <taxon>Kitasatosporales</taxon>
        <taxon>Streptomycetaceae</taxon>
        <taxon>Streptomyces</taxon>
        <taxon>Streptomyces diastaticus group</taxon>
    </lineage>
</organism>
<reference evidence="2 4" key="2">
    <citation type="submission" date="2020-02" db="EMBL/GenBank/DDBJ databases">
        <title>Whole genome shotgun sequence of Streptomyces gougerotii NBRC 13043.</title>
        <authorList>
            <person name="Ichikawa N."/>
            <person name="Komaki H."/>
            <person name="Tamura T."/>
        </authorList>
    </citation>
    <scope>NUCLEOTIDE SEQUENCE [LARGE SCALE GENOMIC DNA]</scope>
    <source>
        <strain evidence="2 4">NBRC 13043</strain>
    </source>
</reference>
<dbReference type="Proteomes" id="UP000480804">
    <property type="component" value="Unassembled WGS sequence"/>
</dbReference>
<dbReference type="EMBL" id="BLLO01000011">
    <property type="protein sequence ID" value="GFH76262.1"/>
    <property type="molecule type" value="Genomic_DNA"/>
</dbReference>
<feature type="region of interest" description="Disordered" evidence="1">
    <location>
        <begin position="52"/>
        <end position="132"/>
    </location>
</feature>
<protein>
    <submittedName>
        <fullName evidence="3">Uncharacterized protein</fullName>
    </submittedName>
</protein>
<reference evidence="3" key="3">
    <citation type="submission" date="2020-09" db="EMBL/GenBank/DDBJ databases">
        <authorList>
            <person name="Sun Q."/>
            <person name="Ohkuma M."/>
        </authorList>
    </citation>
    <scope>NUCLEOTIDE SEQUENCE</scope>
    <source>
        <strain evidence="3">JCM 4136</strain>
    </source>
</reference>
<feature type="compositionally biased region" description="Basic and acidic residues" evidence="1">
    <location>
        <begin position="60"/>
        <end position="80"/>
    </location>
</feature>
<accession>A0A8H9LMU3</accession>
<proteinExistence type="predicted"/>
<sequence length="132" mass="13581">MLGWARPDSPLRTVEEALADGPQRVGSAERTINRLLGWRAVHGHGLRPVAAHGFGVERAGQPDRPERSAEEVAPVVRREAPTGAPGVRRTGPGSAARGPPGPVRGECAGPDLGSLPSVAAPQGGCGRAPRTP</sequence>
<evidence type="ECO:0000313" key="3">
    <source>
        <dbReference type="EMBL" id="GGU84074.1"/>
    </source>
</evidence>
<evidence type="ECO:0000256" key="1">
    <source>
        <dbReference type="SAM" id="MobiDB-lite"/>
    </source>
</evidence>
<evidence type="ECO:0000313" key="5">
    <source>
        <dbReference type="Proteomes" id="UP000660975"/>
    </source>
</evidence>
<evidence type="ECO:0000313" key="2">
    <source>
        <dbReference type="EMBL" id="GFH76262.1"/>
    </source>
</evidence>
<dbReference type="AlphaFoldDB" id="A0A8H9LMU3"/>